<dbReference type="SMART" id="SM00066">
    <property type="entry name" value="GAL4"/>
    <property type="match status" value="1"/>
</dbReference>
<keyword evidence="8" id="KW-1185">Reference proteome</keyword>
<evidence type="ECO:0000256" key="3">
    <source>
        <dbReference type="ARBA" id="ARBA00023015"/>
    </source>
</evidence>
<dbReference type="OrthoDB" id="3522308at2759"/>
<dbReference type="GO" id="GO:0000981">
    <property type="term" value="F:DNA-binding transcription factor activity, RNA polymerase II-specific"/>
    <property type="evidence" value="ECO:0007669"/>
    <property type="project" value="InterPro"/>
</dbReference>
<dbReference type="GO" id="GO:0008270">
    <property type="term" value="F:zinc ion binding"/>
    <property type="evidence" value="ECO:0007669"/>
    <property type="project" value="InterPro"/>
</dbReference>
<dbReference type="AlphaFoldDB" id="A0A2T3ZC54"/>
<sequence length="452" mass="49872">MQVSASTPNYTSSPPHFPIFGRAAGVCHQCRRSKARCDKHLPACTRCASKQMRCVYGRQMSTNNSAGGVCTDDGDGVLPPTDHQTVCIFDVSFETCYKLVGMISVALLSNVDDAEQEASILHMALGSIRLTTTSIAQTYKKTVHSWFPIMTDDQIALFTTDSILGNCHGRDGVLLLCMALVSQPPCKHPAHDTCCNLYKATKQSFLLLQTSSRPCIQVLQIGLLLSLFEYGHGHDQESKITIAACMTVCRLHRLSLALGSDDDKEPNIAIICRRAVAIMDCLIELPKASIDIQMSTNIQVPTDDISLLSTEPAWPYEQMLGENDGSFSNFEMLFHVAKVVREAIQYIKLEEMVRSSTGSYAAVESRLRNICFALIQAAGPNSLVFCDSIALALRYDFAIPFLEQLNGAKPTYLAFYSSSAYITLGKRKRLLVQQIDSPWSPRDEWQSISASL</sequence>
<dbReference type="PROSITE" id="PS00463">
    <property type="entry name" value="ZN2_CY6_FUNGAL_1"/>
    <property type="match status" value="1"/>
</dbReference>
<evidence type="ECO:0000256" key="5">
    <source>
        <dbReference type="ARBA" id="ARBA00023242"/>
    </source>
</evidence>
<dbReference type="PANTHER" id="PTHR47338">
    <property type="entry name" value="ZN(II)2CYS6 TRANSCRIPTION FACTOR (EUROFUNG)-RELATED"/>
    <property type="match status" value="1"/>
</dbReference>
<keyword evidence="3" id="KW-0805">Transcription regulation</keyword>
<dbReference type="CDD" id="cd00067">
    <property type="entry name" value="GAL4"/>
    <property type="match status" value="1"/>
</dbReference>
<accession>A0A2T3ZC54</accession>
<dbReference type="Proteomes" id="UP000240493">
    <property type="component" value="Unassembled WGS sequence"/>
</dbReference>
<dbReference type="GO" id="GO:0005634">
    <property type="term" value="C:nucleus"/>
    <property type="evidence" value="ECO:0007669"/>
    <property type="project" value="UniProtKB-SubCell"/>
</dbReference>
<name>A0A2T3ZC54_TRIA4</name>
<keyword evidence="4" id="KW-0804">Transcription</keyword>
<reference evidence="7 8" key="1">
    <citation type="submission" date="2016-07" db="EMBL/GenBank/DDBJ databases">
        <title>Multiple horizontal gene transfer events from other fungi enriched the ability of initially mycotrophic Trichoderma (Ascomycota) to feed on dead plant biomass.</title>
        <authorList>
            <consortium name="DOE Joint Genome Institute"/>
            <person name="Aerts A."/>
            <person name="Atanasova L."/>
            <person name="Chenthamara K."/>
            <person name="Zhang J."/>
            <person name="Grujic M."/>
            <person name="Henrissat B."/>
            <person name="Kuo A."/>
            <person name="Salamov A."/>
            <person name="Lipzen A."/>
            <person name="Labutti K."/>
            <person name="Barry K."/>
            <person name="Miao Y."/>
            <person name="Rahimi M.J."/>
            <person name="Shen Q."/>
            <person name="Grigoriev I.V."/>
            <person name="Kubicek C.P."/>
            <person name="Druzhinina I.S."/>
        </authorList>
    </citation>
    <scope>NUCLEOTIDE SEQUENCE [LARGE SCALE GENOMIC DNA]</scope>
    <source>
        <strain evidence="7 8">CBS 433.97</strain>
    </source>
</reference>
<dbReference type="EMBL" id="KZ679260">
    <property type="protein sequence ID" value="PTB42388.1"/>
    <property type="molecule type" value="Genomic_DNA"/>
</dbReference>
<dbReference type="PROSITE" id="PS50048">
    <property type="entry name" value="ZN2_CY6_FUNGAL_2"/>
    <property type="match status" value="1"/>
</dbReference>
<evidence type="ECO:0000259" key="6">
    <source>
        <dbReference type="PROSITE" id="PS50048"/>
    </source>
</evidence>
<dbReference type="PANTHER" id="PTHR47338:SF20">
    <property type="entry name" value="ZN(II)2CYS6 TRANSCRIPTION FACTOR (EUROFUNG)"/>
    <property type="match status" value="1"/>
</dbReference>
<gene>
    <name evidence="7" type="ORF">M441DRAFT_136953</name>
</gene>
<keyword evidence="2" id="KW-0479">Metal-binding</keyword>
<organism evidence="7 8">
    <name type="scientific">Trichoderma asperellum (strain ATCC 204424 / CBS 433.97 / NBRC 101777)</name>
    <dbReference type="NCBI Taxonomy" id="1042311"/>
    <lineage>
        <taxon>Eukaryota</taxon>
        <taxon>Fungi</taxon>
        <taxon>Dikarya</taxon>
        <taxon>Ascomycota</taxon>
        <taxon>Pezizomycotina</taxon>
        <taxon>Sordariomycetes</taxon>
        <taxon>Hypocreomycetidae</taxon>
        <taxon>Hypocreales</taxon>
        <taxon>Hypocreaceae</taxon>
        <taxon>Trichoderma</taxon>
    </lineage>
</organism>
<feature type="domain" description="Zn(2)-C6 fungal-type" evidence="6">
    <location>
        <begin position="26"/>
        <end position="56"/>
    </location>
</feature>
<keyword evidence="5" id="KW-0539">Nucleus</keyword>
<dbReference type="Gene3D" id="4.10.240.10">
    <property type="entry name" value="Zn(2)-C6 fungal-type DNA-binding domain"/>
    <property type="match status" value="1"/>
</dbReference>
<evidence type="ECO:0000256" key="4">
    <source>
        <dbReference type="ARBA" id="ARBA00023163"/>
    </source>
</evidence>
<dbReference type="InterPro" id="IPR001138">
    <property type="entry name" value="Zn2Cys6_DnaBD"/>
</dbReference>
<evidence type="ECO:0000256" key="1">
    <source>
        <dbReference type="ARBA" id="ARBA00004123"/>
    </source>
</evidence>
<dbReference type="SUPFAM" id="SSF57701">
    <property type="entry name" value="Zn2/Cys6 DNA-binding domain"/>
    <property type="match status" value="1"/>
</dbReference>
<protein>
    <recommendedName>
        <fullName evidence="6">Zn(2)-C6 fungal-type domain-containing protein</fullName>
    </recommendedName>
</protein>
<dbReference type="InterPro" id="IPR050815">
    <property type="entry name" value="TF_fung"/>
</dbReference>
<evidence type="ECO:0000313" key="8">
    <source>
        <dbReference type="Proteomes" id="UP000240493"/>
    </source>
</evidence>
<dbReference type="Pfam" id="PF00172">
    <property type="entry name" value="Zn_clus"/>
    <property type="match status" value="1"/>
</dbReference>
<evidence type="ECO:0000256" key="2">
    <source>
        <dbReference type="ARBA" id="ARBA00022723"/>
    </source>
</evidence>
<comment type="subcellular location">
    <subcellularLocation>
        <location evidence="1">Nucleus</location>
    </subcellularLocation>
</comment>
<dbReference type="CDD" id="cd12148">
    <property type="entry name" value="fungal_TF_MHR"/>
    <property type="match status" value="1"/>
</dbReference>
<dbReference type="InterPro" id="IPR036864">
    <property type="entry name" value="Zn2-C6_fun-type_DNA-bd_sf"/>
</dbReference>
<proteinExistence type="predicted"/>
<evidence type="ECO:0000313" key="7">
    <source>
        <dbReference type="EMBL" id="PTB42388.1"/>
    </source>
</evidence>